<dbReference type="AlphaFoldDB" id="A0A6G1F1Y7"/>
<dbReference type="EMBL" id="SPHZ02000002">
    <property type="protein sequence ID" value="KAF0930916.1"/>
    <property type="molecule type" value="Genomic_DNA"/>
</dbReference>
<evidence type="ECO:0000313" key="1">
    <source>
        <dbReference type="EMBL" id="KAF0930916.1"/>
    </source>
</evidence>
<comment type="caution">
    <text evidence="1">The sequence shown here is derived from an EMBL/GenBank/DDBJ whole genome shotgun (WGS) entry which is preliminary data.</text>
</comment>
<gene>
    <name evidence="1" type="ORF">E2562_037128</name>
</gene>
<evidence type="ECO:0000313" key="2">
    <source>
        <dbReference type="Proteomes" id="UP000479710"/>
    </source>
</evidence>
<protein>
    <submittedName>
        <fullName evidence="1">Uncharacterized protein</fullName>
    </submittedName>
</protein>
<dbReference type="Proteomes" id="UP000479710">
    <property type="component" value="Unassembled WGS sequence"/>
</dbReference>
<accession>A0A6G1F1Y7</accession>
<organism evidence="1 2">
    <name type="scientific">Oryza meyeriana var. granulata</name>
    <dbReference type="NCBI Taxonomy" id="110450"/>
    <lineage>
        <taxon>Eukaryota</taxon>
        <taxon>Viridiplantae</taxon>
        <taxon>Streptophyta</taxon>
        <taxon>Embryophyta</taxon>
        <taxon>Tracheophyta</taxon>
        <taxon>Spermatophyta</taxon>
        <taxon>Magnoliopsida</taxon>
        <taxon>Liliopsida</taxon>
        <taxon>Poales</taxon>
        <taxon>Poaceae</taxon>
        <taxon>BOP clade</taxon>
        <taxon>Oryzoideae</taxon>
        <taxon>Oryzeae</taxon>
        <taxon>Oryzinae</taxon>
        <taxon>Oryza</taxon>
        <taxon>Oryza meyeriana</taxon>
    </lineage>
</organism>
<reference evidence="1 2" key="1">
    <citation type="submission" date="2019-11" db="EMBL/GenBank/DDBJ databases">
        <title>Whole genome sequence of Oryza granulata.</title>
        <authorList>
            <person name="Li W."/>
        </authorList>
    </citation>
    <scope>NUCLEOTIDE SEQUENCE [LARGE SCALE GENOMIC DNA]</scope>
    <source>
        <strain evidence="2">cv. Menghai</strain>
        <tissue evidence="1">Leaf</tissue>
    </source>
</reference>
<keyword evidence="2" id="KW-1185">Reference proteome</keyword>
<name>A0A6G1F1Y7_9ORYZ</name>
<proteinExistence type="predicted"/>
<sequence>MAGSHDRILAGSQGSIHARRRWHAETMAASTASSLVQGSKLPHCSIALASSCASSSPSPLIASTLASSSAMPQSSSSVDSKQQYGGYVVAVVGCGDPSGAPYPLWGRGRGKPTPQAGVGGFDTNMVDLMALAASVKGVTIVIFNA</sequence>